<keyword evidence="5 6" id="KW-0472">Membrane</keyword>
<feature type="transmembrane region" description="Helical" evidence="6">
    <location>
        <begin position="25"/>
        <end position="47"/>
    </location>
</feature>
<dbReference type="Pfam" id="PF07690">
    <property type="entry name" value="MFS_1"/>
    <property type="match status" value="1"/>
</dbReference>
<dbReference type="PANTHER" id="PTHR42718">
    <property type="entry name" value="MAJOR FACILITATOR SUPERFAMILY MULTIDRUG TRANSPORTER MFSC"/>
    <property type="match status" value="1"/>
</dbReference>
<evidence type="ECO:0000256" key="4">
    <source>
        <dbReference type="ARBA" id="ARBA00022989"/>
    </source>
</evidence>
<feature type="transmembrane region" description="Helical" evidence="6">
    <location>
        <begin position="245"/>
        <end position="271"/>
    </location>
</feature>
<sequence length="496" mass="52775">MFPVVTVLSLSDVSGGLGVSLDSAALVNTMQNVGAVAGLLIAPTLAFGLGRGRIMALSGAGFALASLACAISPNLPWMLFARLLQGFFGGILPFMLMLLVMTTMRPGIQRFSWLIVFAGTTSILFGAAASVGGFLVDHLGWRSLFWVQTLLTVPYVGAAMRALPKERGNPALVRTADWTTWSLLSVGLGMVLFAVSEGERHFWFESWWVPALIVGGLVASAQGLLGLRNASRPIFDLSVFRTPSFTWAIILSIFFRFGQMFVLLIVPQFLARLQGFRAAEVGNVLLVMVPATGLALAVGHYWLRRYDGRWLMSVGLACFSVAAWQCVGLNSQWAAQQLWRPALISGLGMGFFSVAVLQFAIFGANIQTGPTIGVFFNLARVFGIVAGSSTLSHLLVEREKLHSAEMGVALGVTDPQVADRLISTANGFARFASDPAGVQASSLASLARAASQQAFALAFSDALTITALTLSLGALLVWVLPPIPSEAKTSATRVSA</sequence>
<evidence type="ECO:0000256" key="1">
    <source>
        <dbReference type="ARBA" id="ARBA00004141"/>
    </source>
</evidence>
<comment type="subcellular location">
    <subcellularLocation>
        <location evidence="1">Membrane</location>
        <topology evidence="1">Multi-pass membrane protein</topology>
    </subcellularLocation>
</comment>
<keyword evidence="3 6" id="KW-0812">Transmembrane</keyword>
<dbReference type="PROSITE" id="PS50850">
    <property type="entry name" value="MFS"/>
    <property type="match status" value="1"/>
</dbReference>
<dbReference type="SUPFAM" id="SSF103473">
    <property type="entry name" value="MFS general substrate transporter"/>
    <property type="match status" value="1"/>
</dbReference>
<feature type="transmembrane region" description="Helical" evidence="6">
    <location>
        <begin position="54"/>
        <end position="73"/>
    </location>
</feature>
<feature type="transmembrane region" description="Helical" evidence="6">
    <location>
        <begin position="79"/>
        <end position="101"/>
    </location>
</feature>
<proteinExistence type="predicted"/>
<evidence type="ECO:0000256" key="5">
    <source>
        <dbReference type="ARBA" id="ARBA00023136"/>
    </source>
</evidence>
<dbReference type="InterPro" id="IPR036259">
    <property type="entry name" value="MFS_trans_sf"/>
</dbReference>
<keyword evidence="9" id="KW-1185">Reference proteome</keyword>
<feature type="transmembrane region" description="Helical" evidence="6">
    <location>
        <begin position="342"/>
        <end position="362"/>
    </location>
</feature>
<evidence type="ECO:0000313" key="8">
    <source>
        <dbReference type="EMBL" id="MBX7489809.1"/>
    </source>
</evidence>
<reference evidence="8 9" key="1">
    <citation type="submission" date="2021-08" db="EMBL/GenBank/DDBJ databases">
        <title>Comparative Genomics Analysis of the Genus Qipengyuania Reveals Extensive Genetic Diversity and Metabolic Versatility, Including the Description of Fifteen Novel Species.</title>
        <authorList>
            <person name="Liu Y."/>
        </authorList>
    </citation>
    <scope>NUCLEOTIDE SEQUENCE [LARGE SCALE GENOMIC DNA]</scope>
    <source>
        <strain evidence="8 9">GH25</strain>
    </source>
</reference>
<evidence type="ECO:0000259" key="7">
    <source>
        <dbReference type="PROSITE" id="PS50850"/>
    </source>
</evidence>
<accession>A0ABS7JK93</accession>
<evidence type="ECO:0000256" key="6">
    <source>
        <dbReference type="SAM" id="Phobius"/>
    </source>
</evidence>
<protein>
    <submittedName>
        <fullName evidence="8">MFS transporter</fullName>
    </submittedName>
</protein>
<dbReference type="Gene3D" id="1.20.1250.20">
    <property type="entry name" value="MFS general substrate transporter like domains"/>
    <property type="match status" value="1"/>
</dbReference>
<dbReference type="EMBL" id="JAIGNQ010000004">
    <property type="protein sequence ID" value="MBX7489809.1"/>
    <property type="molecule type" value="Genomic_DNA"/>
</dbReference>
<dbReference type="PANTHER" id="PTHR42718:SF9">
    <property type="entry name" value="MAJOR FACILITATOR SUPERFAMILY MULTIDRUG TRANSPORTER MFSC"/>
    <property type="match status" value="1"/>
</dbReference>
<gene>
    <name evidence="8" type="ORF">K3177_14975</name>
</gene>
<organism evidence="8 9">
    <name type="scientific">Qipengyuania pacifica</name>
    <dbReference type="NCBI Taxonomy" id="2860199"/>
    <lineage>
        <taxon>Bacteria</taxon>
        <taxon>Pseudomonadati</taxon>
        <taxon>Pseudomonadota</taxon>
        <taxon>Alphaproteobacteria</taxon>
        <taxon>Sphingomonadales</taxon>
        <taxon>Erythrobacteraceae</taxon>
        <taxon>Qipengyuania</taxon>
    </lineage>
</organism>
<dbReference type="InterPro" id="IPR011701">
    <property type="entry name" value="MFS"/>
</dbReference>
<feature type="transmembrane region" description="Helical" evidence="6">
    <location>
        <begin position="178"/>
        <end position="195"/>
    </location>
</feature>
<evidence type="ECO:0000256" key="3">
    <source>
        <dbReference type="ARBA" id="ARBA00022692"/>
    </source>
</evidence>
<dbReference type="Proteomes" id="UP000776651">
    <property type="component" value="Unassembled WGS sequence"/>
</dbReference>
<feature type="transmembrane region" description="Helical" evidence="6">
    <location>
        <begin position="455"/>
        <end position="480"/>
    </location>
</feature>
<dbReference type="InterPro" id="IPR020846">
    <property type="entry name" value="MFS_dom"/>
</dbReference>
<comment type="caution">
    <text evidence="8">The sequence shown here is derived from an EMBL/GenBank/DDBJ whole genome shotgun (WGS) entry which is preliminary data.</text>
</comment>
<feature type="transmembrane region" description="Helical" evidence="6">
    <location>
        <begin position="207"/>
        <end position="225"/>
    </location>
</feature>
<feature type="transmembrane region" description="Helical" evidence="6">
    <location>
        <begin position="309"/>
        <end position="330"/>
    </location>
</feature>
<feature type="transmembrane region" description="Helical" evidence="6">
    <location>
        <begin position="374"/>
        <end position="396"/>
    </location>
</feature>
<feature type="transmembrane region" description="Helical" evidence="6">
    <location>
        <begin position="113"/>
        <end position="136"/>
    </location>
</feature>
<evidence type="ECO:0000313" key="9">
    <source>
        <dbReference type="Proteomes" id="UP000776651"/>
    </source>
</evidence>
<feature type="domain" description="Major facilitator superfamily (MFS) profile" evidence="7">
    <location>
        <begin position="1"/>
        <end position="485"/>
    </location>
</feature>
<keyword evidence="4 6" id="KW-1133">Transmembrane helix</keyword>
<evidence type="ECO:0000256" key="2">
    <source>
        <dbReference type="ARBA" id="ARBA00022448"/>
    </source>
</evidence>
<name>A0ABS7JK93_9SPHN</name>
<feature type="transmembrane region" description="Helical" evidence="6">
    <location>
        <begin position="283"/>
        <end position="303"/>
    </location>
</feature>
<keyword evidence="2" id="KW-0813">Transport</keyword>